<dbReference type="Pfam" id="PF00805">
    <property type="entry name" value="Pentapeptide"/>
    <property type="match status" value="1"/>
</dbReference>
<evidence type="ECO:0000313" key="4">
    <source>
        <dbReference type="Proteomes" id="UP001603978"/>
    </source>
</evidence>
<gene>
    <name evidence="3" type="ORF">ACFLIM_45900</name>
</gene>
<dbReference type="EMBL" id="JBICRM010000051">
    <property type="protein sequence ID" value="MFG1710525.1"/>
    <property type="molecule type" value="Genomic_DNA"/>
</dbReference>
<keyword evidence="4" id="KW-1185">Reference proteome</keyword>
<dbReference type="Gene3D" id="2.160.20.80">
    <property type="entry name" value="E3 ubiquitin-protein ligase SopA"/>
    <property type="match status" value="1"/>
</dbReference>
<keyword evidence="2" id="KW-0472">Membrane</keyword>
<keyword evidence="2" id="KW-0812">Transmembrane</keyword>
<proteinExistence type="predicted"/>
<dbReference type="Proteomes" id="UP001603978">
    <property type="component" value="Unassembled WGS sequence"/>
</dbReference>
<reference evidence="3 4" key="1">
    <citation type="submission" date="2024-10" db="EMBL/GenBank/DDBJ databases">
        <authorList>
            <person name="Topkara A.R."/>
            <person name="Saygin H."/>
        </authorList>
    </citation>
    <scope>NUCLEOTIDE SEQUENCE [LARGE SCALE GENOMIC DNA]</scope>
    <source>
        <strain evidence="3 4">M3C6</strain>
    </source>
</reference>
<comment type="caution">
    <text evidence="3">The sequence shown here is derived from an EMBL/GenBank/DDBJ whole genome shotgun (WGS) entry which is preliminary data.</text>
</comment>
<dbReference type="InterPro" id="IPR051082">
    <property type="entry name" value="Pentapeptide-BTB/POZ_domain"/>
</dbReference>
<dbReference type="InterPro" id="IPR001646">
    <property type="entry name" value="5peptide_repeat"/>
</dbReference>
<dbReference type="PANTHER" id="PTHR14136">
    <property type="entry name" value="BTB_POZ DOMAIN-CONTAINING PROTEIN KCTD9"/>
    <property type="match status" value="1"/>
</dbReference>
<feature type="transmembrane region" description="Helical" evidence="2">
    <location>
        <begin position="52"/>
        <end position="74"/>
    </location>
</feature>
<dbReference type="RefSeq" id="WP_393176386.1">
    <property type="nucleotide sequence ID" value="NZ_JBICRM010000051.1"/>
</dbReference>
<organism evidence="3 4">
    <name type="scientific">Nonomuraea marmarensis</name>
    <dbReference type="NCBI Taxonomy" id="3351344"/>
    <lineage>
        <taxon>Bacteria</taxon>
        <taxon>Bacillati</taxon>
        <taxon>Actinomycetota</taxon>
        <taxon>Actinomycetes</taxon>
        <taxon>Streptosporangiales</taxon>
        <taxon>Streptosporangiaceae</taxon>
        <taxon>Nonomuraea</taxon>
    </lineage>
</organism>
<keyword evidence="2" id="KW-1133">Transmembrane helix</keyword>
<evidence type="ECO:0000256" key="1">
    <source>
        <dbReference type="SAM" id="MobiDB-lite"/>
    </source>
</evidence>
<feature type="compositionally biased region" description="Pro residues" evidence="1">
    <location>
        <begin position="251"/>
        <end position="262"/>
    </location>
</feature>
<accession>A0ABW7ASX5</accession>
<dbReference type="SUPFAM" id="SSF141571">
    <property type="entry name" value="Pentapeptide repeat-like"/>
    <property type="match status" value="1"/>
</dbReference>
<evidence type="ECO:0000256" key="2">
    <source>
        <dbReference type="SAM" id="Phobius"/>
    </source>
</evidence>
<sequence length="262" mass="27864">MTFLLIVLAVVLIGAVVAIVALLGPVTRRMTGTSGLTPEQRVGAVTGTRTMLMQVGSVITAALALAGMVGTFWYNSQTVSLEIEKQFQARYDKAVQDLRSDVASIRVTSLYELEDLARDAPSYAWKVTTTISAYLQDRARGEKTARPHLTVQAALTVLGHRDRRTDRGTVVTGPLDADGVTLSKADLSGMDLRGIDLAEAVLDRADFTGADLREARFTKSDVREADFTGARLDGAAFDDALSDGAVGLPGPGKPTPRCPPGS</sequence>
<protein>
    <submittedName>
        <fullName evidence="3">Pentapeptide repeat-containing protein</fullName>
    </submittedName>
</protein>
<feature type="region of interest" description="Disordered" evidence="1">
    <location>
        <begin position="242"/>
        <end position="262"/>
    </location>
</feature>
<name>A0ABW7ASX5_9ACTN</name>
<dbReference type="PANTHER" id="PTHR14136:SF17">
    <property type="entry name" value="BTB_POZ DOMAIN-CONTAINING PROTEIN KCTD9"/>
    <property type="match status" value="1"/>
</dbReference>
<evidence type="ECO:0000313" key="3">
    <source>
        <dbReference type="EMBL" id="MFG1710525.1"/>
    </source>
</evidence>